<sequence>MDRRRQSPARATAGSERRHRWITTAGRQCRCSRPAIAGVFPRAYSDTGSVLPGAENPLHRFSIAPTAGLGRNLGDNSPARLPRLDRGIDAGGALKGEIGTRKGEIMTRSPLLLPPPRPTLAARVPWPAFHQPSPSVWSPLLARVPRCHAPPPELTPPPSCDAPTERKTAMRPPDLRYLACEHHRQCRNSSARCDRPLDRRNQPPYARIGGQFAGLGLEA</sequence>
<dbReference type="EMBL" id="CM017883">
    <property type="protein sequence ID" value="KAG1365010.1"/>
    <property type="molecule type" value="Genomic_DNA"/>
</dbReference>
<organism evidence="2 3">
    <name type="scientific">Cocos nucifera</name>
    <name type="common">Coconut palm</name>
    <dbReference type="NCBI Taxonomy" id="13894"/>
    <lineage>
        <taxon>Eukaryota</taxon>
        <taxon>Viridiplantae</taxon>
        <taxon>Streptophyta</taxon>
        <taxon>Embryophyta</taxon>
        <taxon>Tracheophyta</taxon>
        <taxon>Spermatophyta</taxon>
        <taxon>Magnoliopsida</taxon>
        <taxon>Liliopsida</taxon>
        <taxon>Arecaceae</taxon>
        <taxon>Arecoideae</taxon>
        <taxon>Cocoseae</taxon>
        <taxon>Attaleinae</taxon>
        <taxon>Cocos</taxon>
    </lineage>
</organism>
<feature type="region of interest" description="Disordered" evidence="1">
    <location>
        <begin position="66"/>
        <end position="95"/>
    </location>
</feature>
<dbReference type="AlphaFoldDB" id="A0A8K0IQ69"/>
<dbReference type="Proteomes" id="UP000797356">
    <property type="component" value="Chromosome 12"/>
</dbReference>
<accession>A0A8K0IQ69</accession>
<gene>
    <name evidence="2" type="ORF">COCNU_12G000100</name>
</gene>
<reference evidence="2" key="2">
    <citation type="submission" date="2019-07" db="EMBL/GenBank/DDBJ databases">
        <authorList>
            <person name="Yang Y."/>
            <person name="Bocs S."/>
            <person name="Baudouin L."/>
        </authorList>
    </citation>
    <scope>NUCLEOTIDE SEQUENCE</scope>
    <source>
        <tissue evidence="2">Spear leaf of Hainan Tall coconut</tissue>
    </source>
</reference>
<feature type="region of interest" description="Disordered" evidence="1">
    <location>
        <begin position="149"/>
        <end position="168"/>
    </location>
</feature>
<evidence type="ECO:0000313" key="3">
    <source>
        <dbReference type="Proteomes" id="UP000797356"/>
    </source>
</evidence>
<keyword evidence="3" id="KW-1185">Reference proteome</keyword>
<feature type="compositionally biased region" description="Pro residues" evidence="1">
    <location>
        <begin position="149"/>
        <end position="160"/>
    </location>
</feature>
<feature type="region of interest" description="Disordered" evidence="1">
    <location>
        <begin position="1"/>
        <end position="21"/>
    </location>
</feature>
<comment type="caution">
    <text evidence="2">The sequence shown here is derived from an EMBL/GenBank/DDBJ whole genome shotgun (WGS) entry which is preliminary data.</text>
</comment>
<protein>
    <submittedName>
        <fullName evidence="2">Uncharacterized protein</fullName>
    </submittedName>
</protein>
<proteinExistence type="predicted"/>
<name>A0A8K0IQ69_COCNU</name>
<evidence type="ECO:0000313" key="2">
    <source>
        <dbReference type="EMBL" id="KAG1365010.1"/>
    </source>
</evidence>
<reference evidence="2" key="1">
    <citation type="journal article" date="2017" name="Gigascience">
        <title>The genome draft of coconut (Cocos nucifera).</title>
        <authorList>
            <person name="Xiao Y."/>
            <person name="Xu P."/>
            <person name="Fan H."/>
            <person name="Baudouin L."/>
            <person name="Xia W."/>
            <person name="Bocs S."/>
            <person name="Xu J."/>
            <person name="Li Q."/>
            <person name="Guo A."/>
            <person name="Zhou L."/>
            <person name="Li J."/>
            <person name="Wu Y."/>
            <person name="Ma Z."/>
            <person name="Armero A."/>
            <person name="Issali A.E."/>
            <person name="Liu N."/>
            <person name="Peng M."/>
            <person name="Yang Y."/>
        </authorList>
    </citation>
    <scope>NUCLEOTIDE SEQUENCE</scope>
    <source>
        <tissue evidence="2">Spear leaf of Hainan Tall coconut</tissue>
    </source>
</reference>
<evidence type="ECO:0000256" key="1">
    <source>
        <dbReference type="SAM" id="MobiDB-lite"/>
    </source>
</evidence>